<keyword evidence="2" id="KW-0732">Signal</keyword>
<dbReference type="EMBL" id="CP108222">
    <property type="protein sequence ID" value="WTT21607.1"/>
    <property type="molecule type" value="Genomic_DNA"/>
</dbReference>
<name>A0AAU2AB73_9ACTN</name>
<organism evidence="3">
    <name type="scientific">Streptomyces sp. NBC_00093</name>
    <dbReference type="NCBI Taxonomy" id="2975649"/>
    <lineage>
        <taxon>Bacteria</taxon>
        <taxon>Bacillati</taxon>
        <taxon>Actinomycetota</taxon>
        <taxon>Actinomycetes</taxon>
        <taxon>Kitasatosporales</taxon>
        <taxon>Streptomycetaceae</taxon>
        <taxon>Streptomyces</taxon>
    </lineage>
</organism>
<proteinExistence type="predicted"/>
<feature type="chain" id="PRO_5043547133" description="Lipoprotein" evidence="2">
    <location>
        <begin position="23"/>
        <end position="319"/>
    </location>
</feature>
<dbReference type="AlphaFoldDB" id="A0AAU2AB73"/>
<sequence length="319" mass="33271">MPKRLRVSVATVLAIGLLPLLAACGGSDDKTGASSGSSGGSEANAANDSTTNADGAVQLTVPSGADDDTKKLYITENTIAACMKKQGFTYTPHVVTASGDDSFAGLDAEDYAAAKKSREKYGFGNYAAAVYPDDPNAPFSNPGGKAGQKRTDAVADDDEKGLTPAQQKAYQEALAGPQAESKADEKIGGCELKASTAVNGHALSAAEQKKAENAKAEANRANGLELNGDAQLVQLAQDFAACLKAQGIPVSTTQPTGMSDMVRLEQNVPDNHFSMSKEEALPLLTKEIGISLKDLECGKKFRAAYFPKEKAHPYYGDNA</sequence>
<evidence type="ECO:0000256" key="1">
    <source>
        <dbReference type="SAM" id="MobiDB-lite"/>
    </source>
</evidence>
<protein>
    <recommendedName>
        <fullName evidence="4">Lipoprotein</fullName>
    </recommendedName>
</protein>
<feature type="compositionally biased region" description="Low complexity" evidence="1">
    <location>
        <begin position="32"/>
        <end position="56"/>
    </location>
</feature>
<feature type="region of interest" description="Disordered" evidence="1">
    <location>
        <begin position="27"/>
        <end position="68"/>
    </location>
</feature>
<feature type="signal peptide" evidence="2">
    <location>
        <begin position="1"/>
        <end position="22"/>
    </location>
</feature>
<feature type="region of interest" description="Disordered" evidence="1">
    <location>
        <begin position="134"/>
        <end position="182"/>
    </location>
</feature>
<evidence type="ECO:0008006" key="4">
    <source>
        <dbReference type="Google" id="ProtNLM"/>
    </source>
</evidence>
<gene>
    <name evidence="3" type="ORF">OHA22_41810</name>
</gene>
<accession>A0AAU2AB73</accession>
<evidence type="ECO:0000256" key="2">
    <source>
        <dbReference type="SAM" id="SignalP"/>
    </source>
</evidence>
<reference evidence="3" key="1">
    <citation type="submission" date="2022-10" db="EMBL/GenBank/DDBJ databases">
        <title>The complete genomes of actinobacterial strains from the NBC collection.</title>
        <authorList>
            <person name="Joergensen T.S."/>
            <person name="Alvarez Arevalo M."/>
            <person name="Sterndorff E.B."/>
            <person name="Faurdal D."/>
            <person name="Vuksanovic O."/>
            <person name="Mourched A.-S."/>
            <person name="Charusanti P."/>
            <person name="Shaw S."/>
            <person name="Blin K."/>
            <person name="Weber T."/>
        </authorList>
    </citation>
    <scope>NUCLEOTIDE SEQUENCE</scope>
    <source>
        <strain evidence="3">NBC_00093</strain>
    </source>
</reference>
<dbReference type="PROSITE" id="PS51257">
    <property type="entry name" value="PROKAR_LIPOPROTEIN"/>
    <property type="match status" value="1"/>
</dbReference>
<evidence type="ECO:0000313" key="3">
    <source>
        <dbReference type="EMBL" id="WTT21607.1"/>
    </source>
</evidence>